<evidence type="ECO:0000259" key="2">
    <source>
        <dbReference type="PROSITE" id="PS50053"/>
    </source>
</evidence>
<dbReference type="PANTHER" id="PTHR10562">
    <property type="entry name" value="SMALL UBIQUITIN-RELATED MODIFIER"/>
    <property type="match status" value="1"/>
</dbReference>
<gene>
    <name evidence="3" type="ORF">MKZ38_006340</name>
</gene>
<dbReference type="EMBL" id="JAKWBI020000038">
    <property type="protein sequence ID" value="KAJ2905094.1"/>
    <property type="molecule type" value="Genomic_DNA"/>
</dbReference>
<evidence type="ECO:0000313" key="3">
    <source>
        <dbReference type="EMBL" id="KAJ2905094.1"/>
    </source>
</evidence>
<dbReference type="InterPro" id="IPR000626">
    <property type="entry name" value="Ubiquitin-like_dom"/>
</dbReference>
<dbReference type="AlphaFoldDB" id="A0AAD5RX60"/>
<feature type="domain" description="Ubiquitin-like" evidence="2">
    <location>
        <begin position="403"/>
        <end position="475"/>
    </location>
</feature>
<dbReference type="InterPro" id="IPR022617">
    <property type="entry name" value="Rad60/SUMO-like_dom"/>
</dbReference>
<feature type="compositionally biased region" description="Polar residues" evidence="1">
    <location>
        <begin position="94"/>
        <end position="111"/>
    </location>
</feature>
<dbReference type="PROSITE" id="PS50053">
    <property type="entry name" value="UBIQUITIN_2"/>
    <property type="match status" value="1"/>
</dbReference>
<reference evidence="3" key="1">
    <citation type="submission" date="2022-07" db="EMBL/GenBank/DDBJ databases">
        <title>Draft genome sequence of Zalerion maritima ATCC 34329, a (micro)plastics degrading marine fungus.</title>
        <authorList>
            <person name="Paco A."/>
            <person name="Goncalves M.F.M."/>
            <person name="Rocha-Santos T.A.P."/>
            <person name="Alves A."/>
        </authorList>
    </citation>
    <scope>NUCLEOTIDE SEQUENCE</scope>
    <source>
        <strain evidence="3">ATCC 34329</strain>
    </source>
</reference>
<protein>
    <recommendedName>
        <fullName evidence="2">Ubiquitin-like domain-containing protein</fullName>
    </recommendedName>
</protein>
<proteinExistence type="predicted"/>
<feature type="compositionally biased region" description="Basic residues" evidence="1">
    <location>
        <begin position="15"/>
        <end position="27"/>
    </location>
</feature>
<organism evidence="3 4">
    <name type="scientific">Zalerion maritima</name>
    <dbReference type="NCBI Taxonomy" id="339359"/>
    <lineage>
        <taxon>Eukaryota</taxon>
        <taxon>Fungi</taxon>
        <taxon>Dikarya</taxon>
        <taxon>Ascomycota</taxon>
        <taxon>Pezizomycotina</taxon>
        <taxon>Sordariomycetes</taxon>
        <taxon>Lulworthiomycetidae</taxon>
        <taxon>Lulworthiales</taxon>
        <taxon>Lulworthiaceae</taxon>
        <taxon>Zalerion</taxon>
    </lineage>
</organism>
<feature type="compositionally biased region" description="Basic and acidic residues" evidence="1">
    <location>
        <begin position="47"/>
        <end position="90"/>
    </location>
</feature>
<dbReference type="Proteomes" id="UP001201980">
    <property type="component" value="Unassembled WGS sequence"/>
</dbReference>
<name>A0AAD5RX60_9PEZI</name>
<accession>A0AAD5RX60</accession>
<feature type="region of interest" description="Disordered" evidence="1">
    <location>
        <begin position="1"/>
        <end position="214"/>
    </location>
</feature>
<dbReference type="Pfam" id="PF11976">
    <property type="entry name" value="Rad60-SLD"/>
    <property type="match status" value="1"/>
</dbReference>
<sequence>MADSTHTGAPPSKRFQFKKTIKPRKAKSGSENPLELFAHSKTSFARFSEEKRQHLEAEKKRLAEENKRRAAKESSRDSDEDVPLEKETSHRATRSTSFEGADVLSSSLRSTPSKKRKSNIFNDSNDDDEHLDVTQASGKSPRMSGALSADTPTKLPGTCPRQIVQLSDSEDDNVLYSPQKTKATNISPRLRRSVQLPTPDTPVISLDDDDDDDDEPIMTKEKKATVNVEPSEMEVETQRFIAEAKKRLEANKAGNVPVVKILVAPRIQNTKEMMVRIRLNQEMSVIKKTWAHTNGFDPENIYFTWRGKRIHNYTTCQALGIDATEDERAVPVKKNTRYYHREEGFRNEAVLVEAWTKELLDEHQREAEEERRKLNGEFVMSDYITRSGDALENGEKTQVTPKIRLTLKTKTGDLVKVSVRPSTTVKELVASFRASRKLGDETAVCINFDGDNLGGEQTVKELDIEDLDVLDVIVK</sequence>
<comment type="caution">
    <text evidence="3">The sequence shown here is derived from an EMBL/GenBank/DDBJ whole genome shotgun (WGS) entry which is preliminary data.</text>
</comment>
<keyword evidence="4" id="KW-1185">Reference proteome</keyword>
<dbReference type="CDD" id="cd17080">
    <property type="entry name" value="Ubl_SLD2_Esc2_like"/>
    <property type="match status" value="1"/>
</dbReference>
<dbReference type="SMART" id="SM00213">
    <property type="entry name" value="UBQ"/>
    <property type="match status" value="1"/>
</dbReference>
<dbReference type="SUPFAM" id="SSF54236">
    <property type="entry name" value="Ubiquitin-like"/>
    <property type="match status" value="2"/>
</dbReference>
<evidence type="ECO:0000256" key="1">
    <source>
        <dbReference type="SAM" id="MobiDB-lite"/>
    </source>
</evidence>
<dbReference type="Gene3D" id="3.10.20.90">
    <property type="entry name" value="Phosphatidylinositol 3-kinase Catalytic Subunit, Chain A, domain 1"/>
    <property type="match status" value="2"/>
</dbReference>
<dbReference type="InterPro" id="IPR029071">
    <property type="entry name" value="Ubiquitin-like_domsf"/>
</dbReference>
<feature type="compositionally biased region" description="Polar residues" evidence="1">
    <location>
        <begin position="176"/>
        <end position="187"/>
    </location>
</feature>
<evidence type="ECO:0000313" key="4">
    <source>
        <dbReference type="Proteomes" id="UP001201980"/>
    </source>
</evidence>